<keyword evidence="2 3" id="KW-0413">Isomerase</keyword>
<dbReference type="GO" id="GO:0005975">
    <property type="term" value="P:carbohydrate metabolic process"/>
    <property type="evidence" value="ECO:0007669"/>
    <property type="project" value="InterPro"/>
</dbReference>
<sequence length="140" mass="16241">SWLLYEAAEILGDADLTEKIRQISLKIVNAAAAGLQPDGSMIYESFPLPCEEEGLDRHWWVQAETVVGMMYAYKNSHDAAYYEYAKQAWQYIQDKLIDRKNGEWYWSRKADGSINRTDDKAGFWKCPYHNGRMCMEILGM</sequence>
<reference evidence="3" key="1">
    <citation type="submission" date="2019-03" db="EMBL/GenBank/DDBJ databases">
        <title>Single cell metagenomics reveals metabolic interactions within the superorganism composed of flagellate Streblomastix strix and complex community of Bacteroidetes bacteria on its surface.</title>
        <authorList>
            <person name="Treitli S.C."/>
            <person name="Kolisko M."/>
            <person name="Husnik F."/>
            <person name="Keeling P."/>
            <person name="Hampl V."/>
        </authorList>
    </citation>
    <scope>NUCLEOTIDE SEQUENCE</scope>
    <source>
        <strain evidence="3">STM</strain>
    </source>
</reference>
<comment type="caution">
    <text evidence="3">The sequence shown here is derived from an EMBL/GenBank/DDBJ whole genome shotgun (WGS) entry which is preliminary data.</text>
</comment>
<evidence type="ECO:0000313" key="3">
    <source>
        <dbReference type="EMBL" id="KAA6317256.1"/>
    </source>
</evidence>
<evidence type="ECO:0000256" key="1">
    <source>
        <dbReference type="ARBA" id="ARBA00008558"/>
    </source>
</evidence>
<proteinExistence type="inferred from homology"/>
<name>A0A5J4Q5L5_9ZZZZ</name>
<dbReference type="EMBL" id="SNRY01004583">
    <property type="protein sequence ID" value="KAA6317256.1"/>
    <property type="molecule type" value="Genomic_DNA"/>
</dbReference>
<dbReference type="InterPro" id="IPR012341">
    <property type="entry name" value="6hp_glycosidase-like_sf"/>
</dbReference>
<comment type="similarity">
    <text evidence="1">Belongs to the N-acylglucosamine 2-epimerase family.</text>
</comment>
<dbReference type="InterPro" id="IPR010819">
    <property type="entry name" value="AGE/CE"/>
</dbReference>
<organism evidence="3">
    <name type="scientific">termite gut metagenome</name>
    <dbReference type="NCBI Taxonomy" id="433724"/>
    <lineage>
        <taxon>unclassified sequences</taxon>
        <taxon>metagenomes</taxon>
        <taxon>organismal metagenomes</taxon>
    </lineage>
</organism>
<dbReference type="GO" id="GO:0047736">
    <property type="term" value="F:cellobiose epimerase activity"/>
    <property type="evidence" value="ECO:0007669"/>
    <property type="project" value="UniProtKB-EC"/>
</dbReference>
<dbReference type="Pfam" id="PF07221">
    <property type="entry name" value="GlcNAc_2-epim"/>
    <property type="match status" value="1"/>
</dbReference>
<dbReference type="SUPFAM" id="SSF48208">
    <property type="entry name" value="Six-hairpin glycosidases"/>
    <property type="match status" value="1"/>
</dbReference>
<dbReference type="EC" id="5.1.3.11" evidence="3"/>
<dbReference type="Gene3D" id="1.50.10.10">
    <property type="match status" value="1"/>
</dbReference>
<evidence type="ECO:0000256" key="2">
    <source>
        <dbReference type="ARBA" id="ARBA00023235"/>
    </source>
</evidence>
<dbReference type="AlphaFoldDB" id="A0A5J4Q5L5"/>
<dbReference type="InterPro" id="IPR008928">
    <property type="entry name" value="6-hairpin_glycosidase_sf"/>
</dbReference>
<protein>
    <submittedName>
        <fullName evidence="3">Cellobiose 2-epimerase</fullName>
        <ecNumber evidence="3">5.1.3.11</ecNumber>
    </submittedName>
</protein>
<dbReference type="PANTHER" id="PTHR15108">
    <property type="entry name" value="N-ACYLGLUCOSAMINE-2-EPIMERASE"/>
    <property type="match status" value="1"/>
</dbReference>
<gene>
    <name evidence="3" type="ORF">EZS27_032557</name>
</gene>
<feature type="non-terminal residue" evidence="3">
    <location>
        <position position="1"/>
    </location>
</feature>
<accession>A0A5J4Q5L5</accession>